<dbReference type="EMBL" id="KV426502">
    <property type="protein sequence ID" value="KZV80256.1"/>
    <property type="molecule type" value="Genomic_DNA"/>
</dbReference>
<evidence type="ECO:0000256" key="1">
    <source>
        <dbReference type="SAM" id="MobiDB-lite"/>
    </source>
</evidence>
<feature type="chain" id="PRO_5007855570" evidence="2">
    <location>
        <begin position="26"/>
        <end position="162"/>
    </location>
</feature>
<protein>
    <submittedName>
        <fullName evidence="3">Uncharacterized protein</fullName>
    </submittedName>
</protein>
<sequence length="162" mass="17511">MPSRTSKRAPSVVFALLQLSAPADHHDISEPNPRVLRRLESDSVTRGGRTVPAPSHRPGMCTLATFDARSLRRRFDPEPEPESEPEPEPEPEHFRRPPSVIGSATHDPEPEPQHLRRPPSAIGSVTNDLKLALILAPRSLGLDVCAASDGALNGLTSQTSIG</sequence>
<feature type="region of interest" description="Disordered" evidence="1">
    <location>
        <begin position="19"/>
        <end position="122"/>
    </location>
</feature>
<feature type="signal peptide" evidence="2">
    <location>
        <begin position="1"/>
        <end position="25"/>
    </location>
</feature>
<keyword evidence="4" id="KW-1185">Reference proteome</keyword>
<evidence type="ECO:0000313" key="3">
    <source>
        <dbReference type="EMBL" id="KZV80256.1"/>
    </source>
</evidence>
<dbReference type="Proteomes" id="UP000077266">
    <property type="component" value="Unassembled WGS sequence"/>
</dbReference>
<reference evidence="3 4" key="1">
    <citation type="journal article" date="2016" name="Mol. Biol. Evol.">
        <title>Comparative Genomics of Early-Diverging Mushroom-Forming Fungi Provides Insights into the Origins of Lignocellulose Decay Capabilities.</title>
        <authorList>
            <person name="Nagy L.G."/>
            <person name="Riley R."/>
            <person name="Tritt A."/>
            <person name="Adam C."/>
            <person name="Daum C."/>
            <person name="Floudas D."/>
            <person name="Sun H."/>
            <person name="Yadav J.S."/>
            <person name="Pangilinan J."/>
            <person name="Larsson K.H."/>
            <person name="Matsuura K."/>
            <person name="Barry K."/>
            <person name="Labutti K."/>
            <person name="Kuo R."/>
            <person name="Ohm R.A."/>
            <person name="Bhattacharya S.S."/>
            <person name="Shirouzu T."/>
            <person name="Yoshinaga Y."/>
            <person name="Martin F.M."/>
            <person name="Grigoriev I.V."/>
            <person name="Hibbett D.S."/>
        </authorList>
    </citation>
    <scope>NUCLEOTIDE SEQUENCE [LARGE SCALE GENOMIC DNA]</scope>
    <source>
        <strain evidence="3 4">HHB12029</strain>
    </source>
</reference>
<organism evidence="3 4">
    <name type="scientific">Exidia glandulosa HHB12029</name>
    <dbReference type="NCBI Taxonomy" id="1314781"/>
    <lineage>
        <taxon>Eukaryota</taxon>
        <taxon>Fungi</taxon>
        <taxon>Dikarya</taxon>
        <taxon>Basidiomycota</taxon>
        <taxon>Agaricomycotina</taxon>
        <taxon>Agaricomycetes</taxon>
        <taxon>Auriculariales</taxon>
        <taxon>Exidiaceae</taxon>
        <taxon>Exidia</taxon>
    </lineage>
</organism>
<proteinExistence type="predicted"/>
<evidence type="ECO:0000313" key="4">
    <source>
        <dbReference type="Proteomes" id="UP000077266"/>
    </source>
</evidence>
<dbReference type="AlphaFoldDB" id="A0A165BBG0"/>
<evidence type="ECO:0000256" key="2">
    <source>
        <dbReference type="SAM" id="SignalP"/>
    </source>
</evidence>
<dbReference type="InParanoid" id="A0A165BBG0"/>
<name>A0A165BBG0_EXIGL</name>
<keyword evidence="2" id="KW-0732">Signal</keyword>
<accession>A0A165BBG0</accession>
<feature type="compositionally biased region" description="Acidic residues" evidence="1">
    <location>
        <begin position="78"/>
        <end position="89"/>
    </location>
</feature>
<gene>
    <name evidence="3" type="ORF">EXIGLDRAFT_845707</name>
</gene>